<reference evidence="2" key="1">
    <citation type="submission" date="2019-10" db="EMBL/GenBank/DDBJ databases">
        <title>Draft genome sequence of Panacibacter sp. KCS-6.</title>
        <authorList>
            <person name="Yim K.J."/>
        </authorList>
    </citation>
    <scope>NUCLEOTIDE SEQUENCE</scope>
    <source>
        <strain evidence="2">KCS-6</strain>
    </source>
</reference>
<proteinExistence type="predicted"/>
<feature type="transmembrane region" description="Helical" evidence="1">
    <location>
        <begin position="68"/>
        <end position="86"/>
    </location>
</feature>
<dbReference type="EMBL" id="WHPF01000017">
    <property type="protein sequence ID" value="NNV57646.1"/>
    <property type="molecule type" value="Genomic_DNA"/>
</dbReference>
<name>A0A8J8FKN7_9BACT</name>
<protein>
    <recommendedName>
        <fullName evidence="4">MFS transporter</fullName>
    </recommendedName>
</protein>
<keyword evidence="1" id="KW-0472">Membrane</keyword>
<keyword evidence="1" id="KW-1133">Transmembrane helix</keyword>
<keyword evidence="3" id="KW-1185">Reference proteome</keyword>
<evidence type="ECO:0008006" key="4">
    <source>
        <dbReference type="Google" id="ProtNLM"/>
    </source>
</evidence>
<feature type="transmembrane region" description="Helical" evidence="1">
    <location>
        <begin position="182"/>
        <end position="202"/>
    </location>
</feature>
<dbReference type="RefSeq" id="WP_171609597.1">
    <property type="nucleotide sequence ID" value="NZ_WHPF01000017.1"/>
</dbReference>
<gene>
    <name evidence="2" type="ORF">GD597_19410</name>
</gene>
<feature type="transmembrane region" description="Helical" evidence="1">
    <location>
        <begin position="239"/>
        <end position="266"/>
    </location>
</feature>
<dbReference type="SUPFAM" id="SSF103473">
    <property type="entry name" value="MFS general substrate transporter"/>
    <property type="match status" value="1"/>
</dbReference>
<feature type="transmembrane region" description="Helical" evidence="1">
    <location>
        <begin position="286"/>
        <end position="309"/>
    </location>
</feature>
<organism evidence="2 3">
    <name type="scientific">Limnovirga soli</name>
    <dbReference type="NCBI Taxonomy" id="2656915"/>
    <lineage>
        <taxon>Bacteria</taxon>
        <taxon>Pseudomonadati</taxon>
        <taxon>Bacteroidota</taxon>
        <taxon>Chitinophagia</taxon>
        <taxon>Chitinophagales</taxon>
        <taxon>Chitinophagaceae</taxon>
        <taxon>Limnovirga</taxon>
    </lineage>
</organism>
<feature type="transmembrane region" description="Helical" evidence="1">
    <location>
        <begin position="120"/>
        <end position="137"/>
    </location>
</feature>
<comment type="caution">
    <text evidence="2">The sequence shown here is derived from an EMBL/GenBank/DDBJ whole genome shotgun (WGS) entry which is preliminary data.</text>
</comment>
<feature type="transmembrane region" description="Helical" evidence="1">
    <location>
        <begin position="208"/>
        <end position="227"/>
    </location>
</feature>
<feature type="transmembrane region" description="Helical" evidence="1">
    <location>
        <begin position="143"/>
        <end position="161"/>
    </location>
</feature>
<dbReference type="AlphaFoldDB" id="A0A8J8FKN7"/>
<dbReference type="Proteomes" id="UP000598971">
    <property type="component" value="Unassembled WGS sequence"/>
</dbReference>
<evidence type="ECO:0000313" key="2">
    <source>
        <dbReference type="EMBL" id="NNV57646.1"/>
    </source>
</evidence>
<feature type="transmembrane region" description="Helical" evidence="1">
    <location>
        <begin position="36"/>
        <end position="56"/>
    </location>
</feature>
<accession>A0A8J8FKN7</accession>
<feature type="transmembrane region" description="Helical" evidence="1">
    <location>
        <begin position="321"/>
        <end position="343"/>
    </location>
</feature>
<evidence type="ECO:0000313" key="3">
    <source>
        <dbReference type="Proteomes" id="UP000598971"/>
    </source>
</evidence>
<evidence type="ECO:0000256" key="1">
    <source>
        <dbReference type="SAM" id="Phobius"/>
    </source>
</evidence>
<keyword evidence="1" id="KW-0812">Transmembrane</keyword>
<feature type="transmembrane region" description="Helical" evidence="1">
    <location>
        <begin position="7"/>
        <end position="30"/>
    </location>
</feature>
<sequence length="353" mass="37927">MQTDKKIIYSWAIAHGINDWVAGFMLAYASNTMQNTQIVTALILYALLAFGGQLPIGMWLDKNKNLKAFGINALLLLIGACALFFIQPLLAICVAGIASALLHVTGGCICLMLHKNKFSLLGIFTAPGVAGLAIGGFCGSLPVYSILIPMLLVIGLLVIIIKNGFPVYKVTASQNNIPDSHDMIMILLLFMMCLRSFLFDLLNGFAINYPYGLLVAGLSAFTGKWIGGFMADAIGWKKWLLFSLPAAFILLQIGHNNVLAFGFGVACLQSSVPVTLQLLYSSAPQYPATAAALSLGTIIAISGLPLYASENLQHVFAHNRIAYSGIGLVSIIGILAALAWYFFISRKWVKTAA</sequence>
<dbReference type="InterPro" id="IPR036259">
    <property type="entry name" value="MFS_trans_sf"/>
</dbReference>